<accession>A0EZ02</accession>
<dbReference type="RefSeq" id="YP_874292.1">
    <property type="nucleotide sequence ID" value="NC_008586.1"/>
</dbReference>
<dbReference type="Proteomes" id="UP000214344">
    <property type="component" value="Segment"/>
</dbReference>
<dbReference type="EMBL" id="KC960018">
    <property type="protein sequence ID" value="AGS47945.1"/>
    <property type="molecule type" value="Genomic_DNA"/>
</dbReference>
<evidence type="ECO:0000313" key="1">
    <source>
        <dbReference type="EMBL" id="ABI35782.1"/>
    </source>
</evidence>
<dbReference type="EMBL" id="DQ837165">
    <property type="protein sequence ID" value="ABI35782.1"/>
    <property type="molecule type" value="Genomic_DNA"/>
</dbReference>
<name>A0EZ02_9ABAC</name>
<sequence length="98" mass="11471">MNYSAICLVIFAAYMWQTGSLSHEIRAVKHLLVVMYDMIESKFSNLHNEISFLKNGTFRLFEQLQNSTKHSIKLIMNNSNKIDVLNNKIDVILHNYEH</sequence>
<protein>
    <submittedName>
        <fullName evidence="1 2">Gp16</fullName>
    </submittedName>
</protein>
<keyword evidence="4" id="KW-1185">Reference proteome</keyword>
<dbReference type="OrthoDB" id="24616at10239"/>
<evidence type="ECO:0000313" key="2">
    <source>
        <dbReference type="EMBL" id="AGS47945.1"/>
    </source>
</evidence>
<reference evidence="1" key="2">
    <citation type="submission" date="2006-07" db="EMBL/GenBank/DDBJ databases">
        <authorList>
            <person name="Zhang C.-X."/>
            <person name="Yang Z.-N."/>
            <person name="Ma X.-C."/>
            <person name="Xiao Q."/>
        </authorList>
    </citation>
    <scope>NUCLEOTIDE SEQUENCE</scope>
    <source>
        <strain evidence="1">A1</strain>
    </source>
</reference>
<dbReference type="KEGG" id="vg:5176538"/>
<reference evidence="1 4" key="3">
    <citation type="journal article" date="2007" name="Virology">
        <title>Genome sequence and organization of a nucleopolyhedrovirus that infects the tea looper caterpillar, Ectropis obliqua.</title>
        <authorList>
            <person name="Ma X.C."/>
            <person name="Shang J.Y."/>
            <person name="Yang Z.N."/>
            <person name="Bao Y.Y."/>
            <person name="Xiao Q."/>
            <person name="Zhang C.X."/>
        </authorList>
    </citation>
    <scope>NUCLEOTIDE SEQUENCE [LARGE SCALE GENOMIC DNA]</scope>
    <source>
        <strain evidence="1 4">A1</strain>
    </source>
</reference>
<evidence type="ECO:0000313" key="4">
    <source>
        <dbReference type="Proteomes" id="UP000214344"/>
    </source>
</evidence>
<organism evidence="1 4">
    <name type="scientific">Ectropis obliqua nucleopolyhedrovirus</name>
    <dbReference type="NCBI Taxonomy" id="59376"/>
    <lineage>
        <taxon>Viruses</taxon>
        <taxon>Viruses incertae sedis</taxon>
        <taxon>Naldaviricetes</taxon>
        <taxon>Lefavirales</taxon>
        <taxon>Baculoviridae</taxon>
        <taxon>Alphabaculovirus</taxon>
        <taxon>Alphabaculovirus ecobliquae</taxon>
    </lineage>
</organism>
<reference evidence="1 4" key="1">
    <citation type="journal article" date="2006" name="J. Microbiol.">
        <title>Morphological, phylogenetic and biological characteristics of Ectropis obliqua single-nucleocapsid nucleopolyhedrovirus.</title>
        <authorList>
            <person name="Ma X.C."/>
            <person name="Xu H.J."/>
            <person name="Tang M.J."/>
            <person name="Xiao Q."/>
            <person name="Hong J."/>
            <person name="Zhang C.X."/>
        </authorList>
    </citation>
    <scope>NUCLEOTIDE SEQUENCE [LARGE SCALE GENOMIC DNA]</scope>
    <source>
        <strain evidence="1 4">A1</strain>
    </source>
</reference>
<gene>
    <name evidence="3" type="ORF">QF4000048</name>
    <name evidence="2" type="ORF">wdlz-06GM109</name>
</gene>
<reference evidence="2" key="4">
    <citation type="submission" date="2013-04" db="EMBL/GenBank/DDBJ databases">
        <authorList>
            <person name="Chen J."/>
            <person name="Hu Y."/>
            <person name="Yin Y."/>
            <person name="Wang B."/>
            <person name="Zhu Y."/>
        </authorList>
    </citation>
    <scope>NUCLEOTIDE SEQUENCE</scope>
    <source>
        <strain evidence="2">Unioasis 1</strain>
    </source>
</reference>
<reference evidence="3" key="5">
    <citation type="submission" date="2021-06" db="EMBL/GenBank/DDBJ databases">
        <authorList>
            <person name="Xiao Q."/>
            <person name="Zhang X.X."/>
            <person name="Tang M.J."/>
        </authorList>
    </citation>
    <scope>NUCLEOTIDE SEQUENCE</scope>
    <source>
        <strain evidence="3">QF4</strain>
    </source>
</reference>
<evidence type="ECO:0000313" key="3">
    <source>
        <dbReference type="EMBL" id="QWV59634.1"/>
    </source>
</evidence>
<proteinExistence type="predicted"/>
<dbReference type="EMBL" id="MZ394738">
    <property type="protein sequence ID" value="QWV59634.1"/>
    <property type="molecule type" value="Genomic_DNA"/>
</dbReference>